<evidence type="ECO:0000259" key="5">
    <source>
        <dbReference type="PROSITE" id="PS51078"/>
    </source>
</evidence>
<dbReference type="InterPro" id="IPR005471">
    <property type="entry name" value="Tscrpt_reg_IclR_N"/>
</dbReference>
<dbReference type="GO" id="GO:0003677">
    <property type="term" value="F:DNA binding"/>
    <property type="evidence" value="ECO:0007669"/>
    <property type="project" value="UniProtKB-KW"/>
</dbReference>
<dbReference type="PROSITE" id="PS51078">
    <property type="entry name" value="ICLR_ED"/>
    <property type="match status" value="1"/>
</dbReference>
<dbReference type="EMBL" id="JAOBZK010000085">
    <property type="protein sequence ID" value="MDH1181979.1"/>
    <property type="molecule type" value="Genomic_DNA"/>
</dbReference>
<dbReference type="Gene3D" id="1.10.10.10">
    <property type="entry name" value="Winged helix-like DNA-binding domain superfamily/Winged helix DNA-binding domain"/>
    <property type="match status" value="1"/>
</dbReference>
<dbReference type="PANTHER" id="PTHR30136:SF24">
    <property type="entry name" value="HTH-TYPE TRANSCRIPTIONAL REPRESSOR ALLR"/>
    <property type="match status" value="1"/>
</dbReference>
<reference evidence="6 7" key="1">
    <citation type="submission" date="2022-09" db="EMBL/GenBank/DDBJ databases">
        <title>Intensive care unit water sources are persistently colonized with multi-drug resistant bacteria and are the site of extensive horizontal gene transfer of antibiotic resistance genes.</title>
        <authorList>
            <person name="Diorio-Toth L."/>
        </authorList>
    </citation>
    <scope>NUCLEOTIDE SEQUENCE [LARGE SCALE GENOMIC DNA]</scope>
    <source>
        <strain evidence="6 7">GD03967</strain>
    </source>
</reference>
<dbReference type="InterPro" id="IPR014757">
    <property type="entry name" value="Tscrpt_reg_IclR_C"/>
</dbReference>
<dbReference type="RefSeq" id="WP_225782449.1">
    <property type="nucleotide sequence ID" value="NZ_JAOBZK010000085.1"/>
</dbReference>
<evidence type="ECO:0000256" key="3">
    <source>
        <dbReference type="ARBA" id="ARBA00023163"/>
    </source>
</evidence>
<dbReference type="GO" id="GO:0006355">
    <property type="term" value="P:regulation of DNA-templated transcription"/>
    <property type="evidence" value="ECO:0007669"/>
    <property type="project" value="UniProtKB-ARBA"/>
</dbReference>
<dbReference type="InterPro" id="IPR036388">
    <property type="entry name" value="WH-like_DNA-bd_sf"/>
</dbReference>
<accession>A0ABD4Z5Y9</accession>
<evidence type="ECO:0000256" key="1">
    <source>
        <dbReference type="ARBA" id="ARBA00023015"/>
    </source>
</evidence>
<evidence type="ECO:0000259" key="4">
    <source>
        <dbReference type="PROSITE" id="PS51077"/>
    </source>
</evidence>
<dbReference type="PANTHER" id="PTHR30136">
    <property type="entry name" value="HELIX-TURN-HELIX TRANSCRIPTIONAL REGULATOR, ICLR FAMILY"/>
    <property type="match status" value="1"/>
</dbReference>
<dbReference type="Pfam" id="PF09339">
    <property type="entry name" value="HTH_IclR"/>
    <property type="match status" value="1"/>
</dbReference>
<dbReference type="SUPFAM" id="SSF55781">
    <property type="entry name" value="GAF domain-like"/>
    <property type="match status" value="1"/>
</dbReference>
<keyword evidence="1" id="KW-0805">Transcription regulation</keyword>
<evidence type="ECO:0000313" key="6">
    <source>
        <dbReference type="EMBL" id="MDH1181979.1"/>
    </source>
</evidence>
<dbReference type="Pfam" id="PF01614">
    <property type="entry name" value="IclR_C"/>
    <property type="match status" value="1"/>
</dbReference>
<keyword evidence="3" id="KW-0804">Transcription</keyword>
<feature type="domain" description="IclR-ED" evidence="5">
    <location>
        <begin position="77"/>
        <end position="259"/>
    </location>
</feature>
<dbReference type="Gene3D" id="3.30.450.40">
    <property type="match status" value="1"/>
</dbReference>
<evidence type="ECO:0000256" key="2">
    <source>
        <dbReference type="ARBA" id="ARBA00023125"/>
    </source>
</evidence>
<name>A0ABD4Z5Y9_9BURK</name>
<dbReference type="SUPFAM" id="SSF46785">
    <property type="entry name" value="Winged helix' DNA-binding domain"/>
    <property type="match status" value="1"/>
</dbReference>
<proteinExistence type="predicted"/>
<organism evidence="6 7">
    <name type="scientific">Achromobacter mucicolens</name>
    <dbReference type="NCBI Taxonomy" id="1389922"/>
    <lineage>
        <taxon>Bacteria</taxon>
        <taxon>Pseudomonadati</taxon>
        <taxon>Pseudomonadota</taxon>
        <taxon>Betaproteobacteria</taxon>
        <taxon>Burkholderiales</taxon>
        <taxon>Alcaligenaceae</taxon>
        <taxon>Achromobacter</taxon>
    </lineage>
</organism>
<gene>
    <name evidence="6" type="ORF">N5C72_28210</name>
</gene>
<feature type="domain" description="HTH iclR-type" evidence="4">
    <location>
        <begin position="14"/>
        <end position="76"/>
    </location>
</feature>
<protein>
    <submittedName>
        <fullName evidence="6">IclR family transcriptional regulator</fullName>
    </submittedName>
</protein>
<dbReference type="AlphaFoldDB" id="A0ABD4Z5Y9"/>
<sequence>MEQDSKGQAKGALMKSLDNALTLLEQFTPEAPAFGITELATRLGLNKATVFNMLKTLEAHSLVEQLSDTKKYTLGHGIIVLAGTKLAQSELSHVARPHLARLSHETNETTHLAILHRNELLYLEKIESSQPVRVAARIGGRAPLHCTANGKVLLAFQPNEVIEEALRAPRARYTENTIVDPAVLRSQLAEIRQAGYCIEREEFIADIRGIAAPVFDFNGTVIAAIAVVGPSARITEGQIEALVPLTLRTAESISRSLGHKPYKDA</sequence>
<dbReference type="InterPro" id="IPR036390">
    <property type="entry name" value="WH_DNA-bd_sf"/>
</dbReference>
<dbReference type="Proteomes" id="UP001158644">
    <property type="component" value="Unassembled WGS sequence"/>
</dbReference>
<keyword evidence="2" id="KW-0238">DNA-binding</keyword>
<dbReference type="PROSITE" id="PS51077">
    <property type="entry name" value="HTH_ICLR"/>
    <property type="match status" value="1"/>
</dbReference>
<comment type="caution">
    <text evidence="6">The sequence shown here is derived from an EMBL/GenBank/DDBJ whole genome shotgun (WGS) entry which is preliminary data.</text>
</comment>
<dbReference type="SMART" id="SM00346">
    <property type="entry name" value="HTH_ICLR"/>
    <property type="match status" value="1"/>
</dbReference>
<dbReference type="InterPro" id="IPR050707">
    <property type="entry name" value="HTH_MetabolicPath_Reg"/>
</dbReference>
<evidence type="ECO:0000313" key="7">
    <source>
        <dbReference type="Proteomes" id="UP001158644"/>
    </source>
</evidence>
<dbReference type="InterPro" id="IPR029016">
    <property type="entry name" value="GAF-like_dom_sf"/>
</dbReference>